<evidence type="ECO:0000313" key="1">
    <source>
        <dbReference type="EMBL" id="XCH23151.1"/>
    </source>
</evidence>
<organism evidence="1">
    <name type="scientific">Dyadobacter sp. 676</name>
    <dbReference type="NCBI Taxonomy" id="3088362"/>
    <lineage>
        <taxon>Bacteria</taxon>
        <taxon>Pseudomonadati</taxon>
        <taxon>Bacteroidota</taxon>
        <taxon>Cytophagia</taxon>
        <taxon>Cytophagales</taxon>
        <taxon>Spirosomataceae</taxon>
        <taxon>Dyadobacter</taxon>
    </lineage>
</organism>
<gene>
    <name evidence="1" type="ORF">ABV298_22890</name>
</gene>
<accession>A0AAU8FFJ8</accession>
<sequence>MSLPERSPHIRVLPHAATLDIILKNTHFPDDLLDNTSPIQCAIEWKDSVPVLVFRFKNTAYDFNEPLLSHELKNGERGWLNQSAISVRLLLANSVIADHVTERKFILSKNDSQSVKEVLGL</sequence>
<dbReference type="AlphaFoldDB" id="A0AAU8FFJ8"/>
<dbReference type="EMBL" id="CP159289">
    <property type="protein sequence ID" value="XCH23151.1"/>
    <property type="molecule type" value="Genomic_DNA"/>
</dbReference>
<dbReference type="RefSeq" id="WP_353718477.1">
    <property type="nucleotide sequence ID" value="NZ_CP159289.1"/>
</dbReference>
<protein>
    <submittedName>
        <fullName evidence="1">Uncharacterized protein</fullName>
    </submittedName>
</protein>
<proteinExistence type="predicted"/>
<name>A0AAU8FFJ8_9BACT</name>
<reference evidence="1" key="1">
    <citation type="submission" date="2024-06" db="EMBL/GenBank/DDBJ databases">
        <title>Sequencing and assembly of the genome of Dyadobacter sp. strain 676, a symbiont of Cyamopsis tetragonoloba.</title>
        <authorList>
            <person name="Guro P."/>
            <person name="Sazanova A."/>
            <person name="Kuznetsova I."/>
            <person name="Belimov A."/>
            <person name="Safronova V."/>
        </authorList>
    </citation>
    <scope>NUCLEOTIDE SEQUENCE</scope>
    <source>
        <strain evidence="1">676</strain>
    </source>
</reference>